<protein>
    <submittedName>
        <fullName evidence="1">Uncharacterized protein</fullName>
    </submittedName>
</protein>
<comment type="caution">
    <text evidence="1">The sequence shown here is derived from an EMBL/GenBank/DDBJ whole genome shotgun (WGS) entry which is preliminary data.</text>
</comment>
<gene>
    <name evidence="1" type="ORF">L6452_44132</name>
</gene>
<dbReference type="Proteomes" id="UP001055879">
    <property type="component" value="Linkage Group LG18"/>
</dbReference>
<evidence type="ECO:0000313" key="2">
    <source>
        <dbReference type="Proteomes" id="UP001055879"/>
    </source>
</evidence>
<name>A0ACB8XG22_ARCLA</name>
<sequence length="150" mass="17329">MAAFRILKFFCLVYLTIKAAWKAVTTWNTTQHDVKHSLPLGLPPTPGNLTMQRQLPYLGKIDLKIGVIHDNLKQDALFKDEEWLQLPKFELLFCSYPFLLYGCLALVVWYKVTCSTSAWMTNVHRVPVSARHLYFQRIDGDHFPSITTTN</sequence>
<dbReference type="EMBL" id="CM042064">
    <property type="protein sequence ID" value="KAI3665505.1"/>
    <property type="molecule type" value="Genomic_DNA"/>
</dbReference>
<organism evidence="1 2">
    <name type="scientific">Arctium lappa</name>
    <name type="common">Greater burdock</name>
    <name type="synonym">Lappa major</name>
    <dbReference type="NCBI Taxonomy" id="4217"/>
    <lineage>
        <taxon>Eukaryota</taxon>
        <taxon>Viridiplantae</taxon>
        <taxon>Streptophyta</taxon>
        <taxon>Embryophyta</taxon>
        <taxon>Tracheophyta</taxon>
        <taxon>Spermatophyta</taxon>
        <taxon>Magnoliopsida</taxon>
        <taxon>eudicotyledons</taxon>
        <taxon>Gunneridae</taxon>
        <taxon>Pentapetalae</taxon>
        <taxon>asterids</taxon>
        <taxon>campanulids</taxon>
        <taxon>Asterales</taxon>
        <taxon>Asteraceae</taxon>
        <taxon>Carduoideae</taxon>
        <taxon>Cardueae</taxon>
        <taxon>Arctiinae</taxon>
        <taxon>Arctium</taxon>
    </lineage>
</organism>
<proteinExistence type="predicted"/>
<evidence type="ECO:0000313" key="1">
    <source>
        <dbReference type="EMBL" id="KAI3665505.1"/>
    </source>
</evidence>
<reference evidence="2" key="1">
    <citation type="journal article" date="2022" name="Mol. Ecol. Resour.">
        <title>The genomes of chicory, endive, great burdock and yacon provide insights into Asteraceae palaeo-polyploidization history and plant inulin production.</title>
        <authorList>
            <person name="Fan W."/>
            <person name="Wang S."/>
            <person name="Wang H."/>
            <person name="Wang A."/>
            <person name="Jiang F."/>
            <person name="Liu H."/>
            <person name="Zhao H."/>
            <person name="Xu D."/>
            <person name="Zhang Y."/>
        </authorList>
    </citation>
    <scope>NUCLEOTIDE SEQUENCE [LARGE SCALE GENOMIC DNA]</scope>
    <source>
        <strain evidence="2">cv. Niubang</strain>
    </source>
</reference>
<keyword evidence="2" id="KW-1185">Reference proteome</keyword>
<reference evidence="1 2" key="2">
    <citation type="journal article" date="2022" name="Mol. Ecol. Resour.">
        <title>The genomes of chicory, endive, great burdock and yacon provide insights into Asteraceae paleo-polyploidization history and plant inulin production.</title>
        <authorList>
            <person name="Fan W."/>
            <person name="Wang S."/>
            <person name="Wang H."/>
            <person name="Wang A."/>
            <person name="Jiang F."/>
            <person name="Liu H."/>
            <person name="Zhao H."/>
            <person name="Xu D."/>
            <person name="Zhang Y."/>
        </authorList>
    </citation>
    <scope>NUCLEOTIDE SEQUENCE [LARGE SCALE GENOMIC DNA]</scope>
    <source>
        <strain evidence="2">cv. Niubang</strain>
    </source>
</reference>
<accession>A0ACB8XG22</accession>